<feature type="domain" description="CCDC174 alpha/beta GRSR" evidence="2">
    <location>
        <begin position="208"/>
        <end position="236"/>
    </location>
</feature>
<evidence type="ECO:0000313" key="3">
    <source>
        <dbReference type="EnsemblMetazoa" id="AATE002813-PA.1"/>
    </source>
</evidence>
<feature type="compositionally biased region" description="Basic and acidic residues" evidence="1">
    <location>
        <begin position="412"/>
        <end position="455"/>
    </location>
</feature>
<sequence>MNDPNRKIEIDKSSLLSLKAELLRKQEEVGRARVNSSVEDFVPKKAPKPEKNVSEKRAKGTKKPEKQPTPAVTELEDSAQLARSKQMLKAKAKYYERMVASGGALNTDENSLVMFNKKKQDTKTAHYLSDGSEDHGSGSSSTSDSENDAEVYKRVEYADPFKKDLAPKPTENRQLASLAKSDDASKDHDGGSSTTSDDESDAEDGEKWVEYTDCLGRTRTCLKKDLAQCLARDRELAESVVPREGQRREDMEGAADVATLPKQCDDKEHHDEEEEIIGPMPSIATSEPEVGERFREMREQWADQEEANLDKDSIHYQDVLFDEARLHGVGYYAFSTDQQERNRQRDELDSIRESTIEAQRERVALRQARDKIIADRVKAARARQRARLGLPPEEEQEKEEAKVAADQLYDTAEERRLKKIEEKQRKKKEKADRRREQERALHVRPWDEGKEHNAVEKEWVPAKERFVLSQHEWNDLKRGERIAEFAPPEFDRSRAMASDRDQGWSQPSGVPPPPKARVEAESSESSEDEETVIGPMPSSKGESMDPAHPIPTPTSLLEDNLLPDEALSTRTLFFTTKKNPPKKELKRRNLNVIETVTPAKQQPVPIRNELSDNDGSDTETRQQEPRGTKGAEIEPPPTYDYYGPSGATAASDTARRKRPATDTKLILEASIEAGLKFLRNQSDKAGGPGTKNRWSSNADY</sequence>
<dbReference type="InterPro" id="IPR025066">
    <property type="entry name" value="CCDC174-like"/>
</dbReference>
<feature type="region of interest" description="Disordered" evidence="1">
    <location>
        <begin position="386"/>
        <end position="455"/>
    </location>
</feature>
<feature type="compositionally biased region" description="Basic and acidic residues" evidence="1">
    <location>
        <begin position="484"/>
        <end position="502"/>
    </location>
</feature>
<protein>
    <recommendedName>
        <fullName evidence="2">CCDC174 alpha/beta GRSR domain-containing protein</fullName>
    </recommendedName>
</protein>
<dbReference type="EnsemblMetazoa" id="AATE002813-RA">
    <property type="protein sequence ID" value="AATE002813-PA.1"/>
    <property type="gene ID" value="AATE002813"/>
</dbReference>
<feature type="region of interest" description="Disordered" evidence="1">
    <location>
        <begin position="237"/>
        <end position="291"/>
    </location>
</feature>
<evidence type="ECO:0000259" key="2">
    <source>
        <dbReference type="Pfam" id="PF25449"/>
    </source>
</evidence>
<dbReference type="PANTHER" id="PTHR15885:SF1">
    <property type="entry name" value="COILED-COIL DOMAIN-CONTAINING PROTEIN 174"/>
    <property type="match status" value="1"/>
</dbReference>
<evidence type="ECO:0000256" key="1">
    <source>
        <dbReference type="SAM" id="MobiDB-lite"/>
    </source>
</evidence>
<name>A0A182IP51_ANOAO</name>
<feature type="region of interest" description="Disordered" evidence="1">
    <location>
        <begin position="121"/>
        <end position="206"/>
    </location>
</feature>
<accession>A0A182IP51</accession>
<dbReference type="InterPro" id="IPR057464">
    <property type="entry name" value="CCDC174_GRSR"/>
</dbReference>
<dbReference type="AlphaFoldDB" id="A0A182IP51"/>
<dbReference type="PANTHER" id="PTHR15885">
    <property type="entry name" value="COILED-COIL DOMAIN-CONTAINING PROTEIN 174"/>
    <property type="match status" value="1"/>
</dbReference>
<feature type="compositionally biased region" description="Basic and acidic residues" evidence="1">
    <location>
        <begin position="180"/>
        <end position="190"/>
    </location>
</feature>
<dbReference type="VEuPathDB" id="VectorBase:AATE002813"/>
<feature type="compositionally biased region" description="Acidic residues" evidence="1">
    <location>
        <begin position="521"/>
        <end position="531"/>
    </location>
</feature>
<feature type="region of interest" description="Disordered" evidence="1">
    <location>
        <begin position="29"/>
        <end position="81"/>
    </location>
</feature>
<dbReference type="Pfam" id="PF13300">
    <property type="entry name" value="DUF4078"/>
    <property type="match status" value="1"/>
</dbReference>
<reference evidence="3" key="1">
    <citation type="submission" date="2022-08" db="UniProtKB">
        <authorList>
            <consortium name="EnsemblMetazoa"/>
        </authorList>
    </citation>
    <scope>IDENTIFICATION</scope>
    <source>
        <strain evidence="3">EBRO</strain>
    </source>
</reference>
<feature type="region of interest" description="Disordered" evidence="1">
    <location>
        <begin position="677"/>
        <end position="700"/>
    </location>
</feature>
<feature type="region of interest" description="Disordered" evidence="1">
    <location>
        <begin position="484"/>
        <end position="661"/>
    </location>
</feature>
<organism evidence="3">
    <name type="scientific">Anopheles atroparvus</name>
    <name type="common">European mosquito</name>
    <dbReference type="NCBI Taxonomy" id="41427"/>
    <lineage>
        <taxon>Eukaryota</taxon>
        <taxon>Metazoa</taxon>
        <taxon>Ecdysozoa</taxon>
        <taxon>Arthropoda</taxon>
        <taxon>Hexapoda</taxon>
        <taxon>Insecta</taxon>
        <taxon>Pterygota</taxon>
        <taxon>Neoptera</taxon>
        <taxon>Endopterygota</taxon>
        <taxon>Diptera</taxon>
        <taxon>Nematocera</taxon>
        <taxon>Culicoidea</taxon>
        <taxon>Culicidae</taxon>
        <taxon>Anophelinae</taxon>
        <taxon>Anopheles</taxon>
    </lineage>
</organism>
<dbReference type="Pfam" id="PF25449">
    <property type="entry name" value="CCDC174_GRSR"/>
    <property type="match status" value="1"/>
</dbReference>
<feature type="compositionally biased region" description="Basic and acidic residues" evidence="1">
    <location>
        <begin position="150"/>
        <end position="166"/>
    </location>
</feature>
<feature type="compositionally biased region" description="Basic and acidic residues" evidence="1">
    <location>
        <begin position="41"/>
        <end position="66"/>
    </location>
</feature>
<proteinExistence type="predicted"/>
<feature type="compositionally biased region" description="Basic and acidic residues" evidence="1">
    <location>
        <begin position="618"/>
        <end position="632"/>
    </location>
</feature>
<feature type="compositionally biased region" description="Polar residues" evidence="1">
    <location>
        <begin position="568"/>
        <end position="578"/>
    </location>
</feature>
<dbReference type="STRING" id="41427.A0A182IP51"/>
<dbReference type="GO" id="GO:0005634">
    <property type="term" value="C:nucleus"/>
    <property type="evidence" value="ECO:0007669"/>
    <property type="project" value="TreeGrafter"/>
</dbReference>